<evidence type="ECO:0000313" key="3">
    <source>
        <dbReference type="EMBL" id="SQB63577.1"/>
    </source>
</evidence>
<name>A0A2X2YJ17_9ACTO</name>
<dbReference type="Proteomes" id="UP000250245">
    <property type="component" value="Unassembled WGS sequence"/>
</dbReference>
<feature type="region of interest" description="Disordered" evidence="1">
    <location>
        <begin position="1"/>
        <end position="48"/>
    </location>
</feature>
<dbReference type="EMBL" id="UASJ01000001">
    <property type="protein sequence ID" value="SQB63577.1"/>
    <property type="molecule type" value="Genomic_DNA"/>
</dbReference>
<feature type="compositionally biased region" description="Pro residues" evidence="1">
    <location>
        <begin position="1"/>
        <end position="11"/>
    </location>
</feature>
<gene>
    <name evidence="3" type="ORF">NCTC11820_00359</name>
</gene>
<proteinExistence type="predicted"/>
<dbReference type="GeneID" id="55564491"/>
<accession>A0A2X2YJ17</accession>
<evidence type="ECO:0000313" key="4">
    <source>
        <dbReference type="Proteomes" id="UP000250245"/>
    </source>
</evidence>
<evidence type="ECO:0000256" key="2">
    <source>
        <dbReference type="SAM" id="Phobius"/>
    </source>
</evidence>
<keyword evidence="2" id="KW-0812">Transmembrane</keyword>
<evidence type="ECO:0000256" key="1">
    <source>
        <dbReference type="SAM" id="MobiDB-lite"/>
    </source>
</evidence>
<sequence>MSNPYQSPPGNPSQVPGFQPSQPMGQQPMPGQPLGQPTGQPMPGQFARPYEHPQEQTVMVLAIIGIFFWVTSPIAWYLGSKAKKEMLEQNMEPTSRLKVWTLVAMVLTIIGIVSFAISMSMIIVGGMAFMQMANDTNDMSDMSAGLMPLFSAI</sequence>
<dbReference type="RefSeq" id="WP_236589533.1">
    <property type="nucleotide sequence ID" value="NZ_CP068112.1"/>
</dbReference>
<evidence type="ECO:0008006" key="5">
    <source>
        <dbReference type="Google" id="ProtNLM"/>
    </source>
</evidence>
<dbReference type="AlphaFoldDB" id="A0A2X2YJ17"/>
<feature type="transmembrane region" description="Helical" evidence="2">
    <location>
        <begin position="58"/>
        <end position="78"/>
    </location>
</feature>
<reference evidence="3 4" key="1">
    <citation type="submission" date="2018-06" db="EMBL/GenBank/DDBJ databases">
        <authorList>
            <consortium name="Pathogen Informatics"/>
            <person name="Doyle S."/>
        </authorList>
    </citation>
    <scope>NUCLEOTIDE SEQUENCE [LARGE SCALE GENOMIC DNA]</scope>
    <source>
        <strain evidence="3 4">NCTC11820</strain>
    </source>
</reference>
<organism evidence="3 4">
    <name type="scientific">Mobiluncus curtisii</name>
    <dbReference type="NCBI Taxonomy" id="2051"/>
    <lineage>
        <taxon>Bacteria</taxon>
        <taxon>Bacillati</taxon>
        <taxon>Actinomycetota</taxon>
        <taxon>Actinomycetes</taxon>
        <taxon>Actinomycetales</taxon>
        <taxon>Actinomycetaceae</taxon>
        <taxon>Mobiluncus</taxon>
    </lineage>
</organism>
<protein>
    <recommendedName>
        <fullName evidence="5">DUF4190 domain-containing protein</fullName>
    </recommendedName>
</protein>
<feature type="compositionally biased region" description="Low complexity" evidence="1">
    <location>
        <begin position="16"/>
        <end position="45"/>
    </location>
</feature>
<keyword evidence="2" id="KW-0472">Membrane</keyword>
<keyword evidence="2" id="KW-1133">Transmembrane helix</keyword>
<feature type="transmembrane region" description="Helical" evidence="2">
    <location>
        <begin position="99"/>
        <end position="130"/>
    </location>
</feature>